<dbReference type="Pfam" id="PF11579">
    <property type="entry name" value="DUF3238"/>
    <property type="match status" value="1"/>
</dbReference>
<dbReference type="RefSeq" id="WP_280577675.1">
    <property type="nucleotide sequence ID" value="NZ_JARXRO010000014.1"/>
</dbReference>
<evidence type="ECO:0000313" key="2">
    <source>
        <dbReference type="Proteomes" id="UP001156873"/>
    </source>
</evidence>
<keyword evidence="2" id="KW-1185">Reference proteome</keyword>
<dbReference type="EMBL" id="JARXRO010000014">
    <property type="protein sequence ID" value="MDH5833410.1"/>
    <property type="molecule type" value="Genomic_DNA"/>
</dbReference>
<dbReference type="Proteomes" id="UP001156873">
    <property type="component" value="Unassembled WGS sequence"/>
</dbReference>
<evidence type="ECO:0000313" key="1">
    <source>
        <dbReference type="EMBL" id="MDH5833410.1"/>
    </source>
</evidence>
<protein>
    <submittedName>
        <fullName evidence="1">DUF3238 domain-containing protein</fullName>
    </submittedName>
</protein>
<gene>
    <name evidence="1" type="ORF">QFW81_05650</name>
</gene>
<reference evidence="1 2" key="1">
    <citation type="submission" date="2023-04" db="EMBL/GenBank/DDBJ databases">
        <title>Luteimonas sp. M1R5S59.</title>
        <authorList>
            <person name="Sun J.-Q."/>
        </authorList>
    </citation>
    <scope>NUCLEOTIDE SEQUENCE [LARGE SCALE GENOMIC DNA]</scope>
    <source>
        <strain evidence="1 2">M1R5S59</strain>
    </source>
</reference>
<comment type="caution">
    <text evidence="1">The sequence shown here is derived from an EMBL/GenBank/DDBJ whole genome shotgun (WGS) entry which is preliminary data.</text>
</comment>
<sequence length="433" mass="44563">MSTSGIGPSLPRLPDLDAAVLRAASVPAGRPVVLPQQGGTGETPALEVEVNSFIPQDQVSTPWFVPGGGTFAGDGRSLGEDGTQRTQQTIQVYEDPSAPGGYRVEIDADTGETHRLGDDGEVIETGEASESDLQAEVVEVREDGTIVVQLTGQSPNPLVGVAPGITYDVTVEMRPNPDGTWTVTTSGDHDAFPGYEVLATVDGGDQQLVYGYDPNVSGASPISLAQGDGGLPGLIWGDSGVSVEGSLTVGADTLAPADLVERHTDADGNVDVVALGTDLAGNAETGNVDADFVESVFASLPEDQREGAANAFFDNLSTTPGGGVSPWHDDYATLALTPAGMDVILAVGAHAPERLAADEIVYAFAAQNRDAIHAGDPAASATASAFLDALADSPEAQQSLAGYLEPIYDDDRTGIASTPEGRALQDRIERALG</sequence>
<dbReference type="InterPro" id="IPR021631">
    <property type="entry name" value="DUF3238"/>
</dbReference>
<accession>A0ABT6JRU2</accession>
<organism evidence="1 2">
    <name type="scientific">Luteimonas kalidii</name>
    <dbReference type="NCBI Taxonomy" id="3042025"/>
    <lineage>
        <taxon>Bacteria</taxon>
        <taxon>Pseudomonadati</taxon>
        <taxon>Pseudomonadota</taxon>
        <taxon>Gammaproteobacteria</taxon>
        <taxon>Lysobacterales</taxon>
        <taxon>Lysobacteraceae</taxon>
        <taxon>Luteimonas</taxon>
    </lineage>
</organism>
<name>A0ABT6JRU2_9GAMM</name>
<proteinExistence type="predicted"/>